<accession>A0A6S6T291</accession>
<organism evidence="1">
    <name type="scientific">uncultured Sulfurovum sp</name>
    <dbReference type="NCBI Taxonomy" id="269237"/>
    <lineage>
        <taxon>Bacteria</taxon>
        <taxon>Pseudomonadati</taxon>
        <taxon>Campylobacterota</taxon>
        <taxon>Epsilonproteobacteria</taxon>
        <taxon>Campylobacterales</taxon>
        <taxon>Sulfurovaceae</taxon>
        <taxon>Sulfurovum</taxon>
        <taxon>environmental samples</taxon>
    </lineage>
</organism>
<proteinExistence type="predicted"/>
<name>A0A6S6T291_9BACT</name>
<dbReference type="AlphaFoldDB" id="A0A6S6T291"/>
<protein>
    <submittedName>
        <fullName evidence="1">Uncharacterized protein</fullName>
    </submittedName>
</protein>
<gene>
    <name evidence="1" type="ORF">HELGO_WM15980</name>
</gene>
<reference evidence="1" key="1">
    <citation type="submission" date="2020-01" db="EMBL/GenBank/DDBJ databases">
        <authorList>
            <person name="Meier V. D."/>
            <person name="Meier V D."/>
        </authorList>
    </citation>
    <scope>NUCLEOTIDE SEQUENCE</scope>
    <source>
        <strain evidence="1">HLG_WM_MAG_04</strain>
    </source>
</reference>
<sequence length="63" mass="7368">MKQNIFVALTILLFMGCSEKEPTPEVPKKEKVDIRMSQADKNRVEEFVPEHIKRSKIEVVERP</sequence>
<evidence type="ECO:0000313" key="1">
    <source>
        <dbReference type="EMBL" id="CAA6808975.1"/>
    </source>
</evidence>
<dbReference type="PROSITE" id="PS51257">
    <property type="entry name" value="PROKAR_LIPOPROTEIN"/>
    <property type="match status" value="1"/>
</dbReference>
<dbReference type="EMBL" id="CACVAX010000021">
    <property type="protein sequence ID" value="CAA6808975.1"/>
    <property type="molecule type" value="Genomic_DNA"/>
</dbReference>